<sequence length="58" mass="6563">MNRPMKIVGKHGHDNWTKTVLFNCSRVFLGGDVSEKDGKLSTLQLCASNPHFFLLLLF</sequence>
<reference evidence="1" key="2">
    <citation type="submission" date="2020-06" db="EMBL/GenBank/DDBJ databases">
        <title>Helianthus annuus Genome sequencing and assembly Release 2.</title>
        <authorList>
            <person name="Gouzy J."/>
            <person name="Langlade N."/>
            <person name="Munos S."/>
        </authorList>
    </citation>
    <scope>NUCLEOTIDE SEQUENCE</scope>
    <source>
        <tissue evidence="1">Leaves</tissue>
    </source>
</reference>
<accession>A0A9K3IAR2</accession>
<name>A0A9K3IAR2_HELAN</name>
<evidence type="ECO:0000313" key="1">
    <source>
        <dbReference type="EMBL" id="KAF5793434.1"/>
    </source>
</evidence>
<dbReference type="AlphaFoldDB" id="A0A9K3IAR2"/>
<keyword evidence="2" id="KW-1185">Reference proteome</keyword>
<proteinExistence type="predicted"/>
<evidence type="ECO:0000313" key="2">
    <source>
        <dbReference type="Proteomes" id="UP000215914"/>
    </source>
</evidence>
<dbReference type="Proteomes" id="UP000215914">
    <property type="component" value="Unassembled WGS sequence"/>
</dbReference>
<reference evidence="1" key="1">
    <citation type="journal article" date="2017" name="Nature">
        <title>The sunflower genome provides insights into oil metabolism, flowering and Asterid evolution.</title>
        <authorList>
            <person name="Badouin H."/>
            <person name="Gouzy J."/>
            <person name="Grassa C.J."/>
            <person name="Murat F."/>
            <person name="Staton S.E."/>
            <person name="Cottret L."/>
            <person name="Lelandais-Briere C."/>
            <person name="Owens G.L."/>
            <person name="Carrere S."/>
            <person name="Mayjonade B."/>
            <person name="Legrand L."/>
            <person name="Gill N."/>
            <person name="Kane N.C."/>
            <person name="Bowers J.E."/>
            <person name="Hubner S."/>
            <person name="Bellec A."/>
            <person name="Berard A."/>
            <person name="Berges H."/>
            <person name="Blanchet N."/>
            <person name="Boniface M.C."/>
            <person name="Brunel D."/>
            <person name="Catrice O."/>
            <person name="Chaidir N."/>
            <person name="Claudel C."/>
            <person name="Donnadieu C."/>
            <person name="Faraut T."/>
            <person name="Fievet G."/>
            <person name="Helmstetter N."/>
            <person name="King M."/>
            <person name="Knapp S.J."/>
            <person name="Lai Z."/>
            <person name="Le Paslier M.C."/>
            <person name="Lippi Y."/>
            <person name="Lorenzon L."/>
            <person name="Mandel J.R."/>
            <person name="Marage G."/>
            <person name="Marchand G."/>
            <person name="Marquand E."/>
            <person name="Bret-Mestries E."/>
            <person name="Morien E."/>
            <person name="Nambeesan S."/>
            <person name="Nguyen T."/>
            <person name="Pegot-Espagnet P."/>
            <person name="Pouilly N."/>
            <person name="Raftis F."/>
            <person name="Sallet E."/>
            <person name="Schiex T."/>
            <person name="Thomas J."/>
            <person name="Vandecasteele C."/>
            <person name="Vares D."/>
            <person name="Vear F."/>
            <person name="Vautrin S."/>
            <person name="Crespi M."/>
            <person name="Mangin B."/>
            <person name="Burke J.M."/>
            <person name="Salse J."/>
            <person name="Munos S."/>
            <person name="Vincourt P."/>
            <person name="Rieseberg L.H."/>
            <person name="Langlade N.B."/>
        </authorList>
    </citation>
    <scope>NUCLEOTIDE SEQUENCE</scope>
    <source>
        <tissue evidence="1">Leaves</tissue>
    </source>
</reference>
<dbReference type="EMBL" id="MNCJ02000324">
    <property type="protein sequence ID" value="KAF5793434.1"/>
    <property type="molecule type" value="Genomic_DNA"/>
</dbReference>
<dbReference type="Gramene" id="mRNA:HanXRQr2_Chr09g0417351">
    <property type="protein sequence ID" value="CDS:HanXRQr2_Chr09g0417351.1"/>
    <property type="gene ID" value="HanXRQr2_Chr09g0417351"/>
</dbReference>
<comment type="caution">
    <text evidence="1">The sequence shown here is derived from an EMBL/GenBank/DDBJ whole genome shotgun (WGS) entry which is preliminary data.</text>
</comment>
<protein>
    <submittedName>
        <fullName evidence="1">Uncharacterized protein</fullName>
    </submittedName>
</protein>
<gene>
    <name evidence="1" type="ORF">HanXRQr2_Chr09g0417351</name>
</gene>
<organism evidence="1 2">
    <name type="scientific">Helianthus annuus</name>
    <name type="common">Common sunflower</name>
    <dbReference type="NCBI Taxonomy" id="4232"/>
    <lineage>
        <taxon>Eukaryota</taxon>
        <taxon>Viridiplantae</taxon>
        <taxon>Streptophyta</taxon>
        <taxon>Embryophyta</taxon>
        <taxon>Tracheophyta</taxon>
        <taxon>Spermatophyta</taxon>
        <taxon>Magnoliopsida</taxon>
        <taxon>eudicotyledons</taxon>
        <taxon>Gunneridae</taxon>
        <taxon>Pentapetalae</taxon>
        <taxon>asterids</taxon>
        <taxon>campanulids</taxon>
        <taxon>Asterales</taxon>
        <taxon>Asteraceae</taxon>
        <taxon>Asteroideae</taxon>
        <taxon>Heliantheae alliance</taxon>
        <taxon>Heliantheae</taxon>
        <taxon>Helianthus</taxon>
    </lineage>
</organism>